<sequence>MRKPSLINTALWAVVVTATAACSDSSQDAAPQAVADANTASMAAPAAPVLPTDIPEGMGALPSEVPVPADNPQTAEKVELGKKLYFEPALSKSGNFSCNSCHNLGTAGVDNQQFSIGHQWQRGGRNAPTVFNSAFWSAQFWDGRAPQLEDQAKGPPLNPVEMASMSAETVVSRLTEAGYGPLFETVFGKDSLNYDNMAKAIAAFERTLITPDAPFDLYVQGRGEISEAAKRGMKKVADIGCTSCHSGPLFTNNTFQNFAYGTDDGVKSVSGKDEDDHLFRVQSWRNVAMTAPYFHDGSVKTLDEAVRIMAKAQLGSDLSDADTADIVEFLKTLTGKAPEVSFPVLPRPAGHALNWAD</sequence>
<feature type="chain" id="PRO_5013381274" evidence="10">
    <location>
        <begin position="21"/>
        <end position="357"/>
    </location>
</feature>
<comment type="PTM">
    <text evidence="8">Binds 2 heme groups per subunit.</text>
</comment>
<dbReference type="InterPro" id="IPR026259">
    <property type="entry name" value="MauG/Cytc_peroxidase"/>
</dbReference>
<evidence type="ECO:0000256" key="8">
    <source>
        <dbReference type="PIRSR" id="PIRSR000294-1"/>
    </source>
</evidence>
<feature type="binding site" description="axial binding residue" evidence="9">
    <location>
        <position position="245"/>
    </location>
    <ligand>
        <name>heme c</name>
        <dbReference type="ChEBI" id="CHEBI:61717"/>
        <label>2</label>
    </ligand>
    <ligandPart>
        <name>Fe</name>
        <dbReference type="ChEBI" id="CHEBI:18248"/>
    </ligandPart>
</feature>
<protein>
    <submittedName>
        <fullName evidence="12">Cytochrome c peroxidase</fullName>
        <ecNumber evidence="12">1.11.1.5</ecNumber>
    </submittedName>
</protein>
<feature type="domain" description="Cytochrome c" evidence="11">
    <location>
        <begin position="227"/>
        <end position="334"/>
    </location>
</feature>
<feature type="binding site" description="covalent" evidence="8">
    <location>
        <position position="98"/>
    </location>
    <ligand>
        <name>heme c</name>
        <dbReference type="ChEBI" id="CHEBI:61717"/>
        <label>1</label>
    </ligand>
</feature>
<dbReference type="InterPro" id="IPR004852">
    <property type="entry name" value="Di-haem_cyt_c_peroxidsae"/>
</dbReference>
<evidence type="ECO:0000313" key="12">
    <source>
        <dbReference type="EMBL" id="GAV20747.1"/>
    </source>
</evidence>
<keyword evidence="3 9" id="KW-0479">Metal-binding</keyword>
<comment type="caution">
    <text evidence="12">The sequence shown here is derived from an EMBL/GenBank/DDBJ whole genome shotgun (WGS) entry which is preliminary data.</text>
</comment>
<gene>
    <name evidence="12" type="ORF">MMIC_P1720</name>
</gene>
<organism evidence="12 13">
    <name type="scientific">Mariprofundus micogutta</name>
    <dbReference type="NCBI Taxonomy" id="1921010"/>
    <lineage>
        <taxon>Bacteria</taxon>
        <taxon>Pseudomonadati</taxon>
        <taxon>Pseudomonadota</taxon>
        <taxon>Candidatius Mariprofundia</taxon>
        <taxon>Mariprofundales</taxon>
        <taxon>Mariprofundaceae</taxon>
        <taxon>Mariprofundus</taxon>
    </lineage>
</organism>
<dbReference type="PANTHER" id="PTHR30600">
    <property type="entry name" value="CYTOCHROME C PEROXIDASE-RELATED"/>
    <property type="match status" value="1"/>
</dbReference>
<dbReference type="InterPro" id="IPR036909">
    <property type="entry name" value="Cyt_c-like_dom_sf"/>
</dbReference>
<keyword evidence="12" id="KW-0575">Peroxidase</keyword>
<dbReference type="PIRSF" id="PIRSF000294">
    <property type="entry name" value="Cytochrome-c_peroxidase"/>
    <property type="match status" value="1"/>
</dbReference>
<evidence type="ECO:0000256" key="4">
    <source>
        <dbReference type="ARBA" id="ARBA00022729"/>
    </source>
</evidence>
<feature type="binding site" description="axial binding residue" evidence="9">
    <location>
        <position position="102"/>
    </location>
    <ligand>
        <name>heme c</name>
        <dbReference type="ChEBI" id="CHEBI:61717"/>
        <label>1</label>
    </ligand>
    <ligandPart>
        <name>Fe</name>
        <dbReference type="ChEBI" id="CHEBI:18248"/>
    </ligandPart>
</feature>
<dbReference type="InterPro" id="IPR051395">
    <property type="entry name" value="Cytochrome_c_Peroxidase/MauG"/>
</dbReference>
<evidence type="ECO:0000256" key="7">
    <source>
        <dbReference type="ARBA" id="ARBA00023004"/>
    </source>
</evidence>
<comment type="subcellular location">
    <subcellularLocation>
        <location evidence="1">Periplasm</location>
    </subcellularLocation>
</comment>
<keyword evidence="13" id="KW-1185">Reference proteome</keyword>
<evidence type="ECO:0000256" key="9">
    <source>
        <dbReference type="PIRSR" id="PIRSR000294-2"/>
    </source>
</evidence>
<dbReference type="RefSeq" id="WP_227819435.1">
    <property type="nucleotide sequence ID" value="NZ_BDFD01000014.1"/>
</dbReference>
<accession>A0A1L8CPB9</accession>
<dbReference type="InterPro" id="IPR009056">
    <property type="entry name" value="Cyt_c-like_dom"/>
</dbReference>
<evidence type="ECO:0000256" key="6">
    <source>
        <dbReference type="ARBA" id="ARBA00023002"/>
    </source>
</evidence>
<evidence type="ECO:0000256" key="2">
    <source>
        <dbReference type="ARBA" id="ARBA00022617"/>
    </source>
</evidence>
<comment type="cofactor">
    <cofactor evidence="8">
        <name>heme</name>
        <dbReference type="ChEBI" id="CHEBI:30413"/>
    </cofactor>
    <text evidence="8">Binds 2 heme groups.</text>
</comment>
<evidence type="ECO:0000256" key="10">
    <source>
        <dbReference type="SAM" id="SignalP"/>
    </source>
</evidence>
<keyword evidence="2 8" id="KW-0349">Heme</keyword>
<feature type="binding site" description="covalent" evidence="8">
    <location>
        <position position="241"/>
    </location>
    <ligand>
        <name>heme c</name>
        <dbReference type="ChEBI" id="CHEBI:61717"/>
        <label>2</label>
    </ligand>
</feature>
<proteinExistence type="predicted"/>
<evidence type="ECO:0000256" key="5">
    <source>
        <dbReference type="ARBA" id="ARBA00022764"/>
    </source>
</evidence>
<dbReference type="EMBL" id="BDFD01000014">
    <property type="protein sequence ID" value="GAV20747.1"/>
    <property type="molecule type" value="Genomic_DNA"/>
</dbReference>
<dbReference type="GO" id="GO:0004130">
    <property type="term" value="F:cytochrome-c peroxidase activity"/>
    <property type="evidence" value="ECO:0007669"/>
    <property type="project" value="UniProtKB-EC"/>
</dbReference>
<keyword evidence="4 10" id="KW-0732">Signal</keyword>
<keyword evidence="7 9" id="KW-0408">Iron</keyword>
<feature type="signal peptide" evidence="10">
    <location>
        <begin position="1"/>
        <end position="20"/>
    </location>
</feature>
<keyword evidence="6 12" id="KW-0560">Oxidoreductase</keyword>
<dbReference type="GO" id="GO:0020037">
    <property type="term" value="F:heme binding"/>
    <property type="evidence" value="ECO:0007669"/>
    <property type="project" value="InterPro"/>
</dbReference>
<evidence type="ECO:0000256" key="3">
    <source>
        <dbReference type="ARBA" id="ARBA00022723"/>
    </source>
</evidence>
<evidence type="ECO:0000259" key="11">
    <source>
        <dbReference type="PROSITE" id="PS51007"/>
    </source>
</evidence>
<reference evidence="12 13" key="1">
    <citation type="journal article" date="2017" name="Arch. Microbiol.">
        <title>Mariprofundus micogutta sp. nov., a novel iron-oxidizing zetaproteobacterium isolated from a deep-sea hydrothermal field at the Bayonnaise knoll of the Izu-Ogasawara arc, and a description of Mariprofundales ord. nov. and Zetaproteobacteria classis nov.</title>
        <authorList>
            <person name="Makita H."/>
            <person name="Tanaka E."/>
            <person name="Mitsunobu S."/>
            <person name="Miyazaki M."/>
            <person name="Nunoura T."/>
            <person name="Uematsu K."/>
            <person name="Takaki Y."/>
            <person name="Nishi S."/>
            <person name="Shimamura S."/>
            <person name="Takai K."/>
        </authorList>
    </citation>
    <scope>NUCLEOTIDE SEQUENCE [LARGE SCALE GENOMIC DNA]</scope>
    <source>
        <strain evidence="12 13">ET2</strain>
    </source>
</reference>
<dbReference type="GO" id="GO:0042597">
    <property type="term" value="C:periplasmic space"/>
    <property type="evidence" value="ECO:0007669"/>
    <property type="project" value="UniProtKB-SubCell"/>
</dbReference>
<feature type="binding site" description="axial binding residue" evidence="9">
    <location>
        <position position="118"/>
    </location>
    <ligand>
        <name>heme c</name>
        <dbReference type="ChEBI" id="CHEBI:61717"/>
        <label>1</label>
    </ligand>
    <ligandPart>
        <name>Fe</name>
        <dbReference type="ChEBI" id="CHEBI:18248"/>
    </ligandPart>
</feature>
<feature type="binding site" description="axial binding residue" evidence="9">
    <location>
        <position position="309"/>
    </location>
    <ligand>
        <name>heme c</name>
        <dbReference type="ChEBI" id="CHEBI:61717"/>
        <label>2</label>
    </ligand>
    <ligandPart>
        <name>Fe</name>
        <dbReference type="ChEBI" id="CHEBI:18248"/>
    </ligandPart>
</feature>
<evidence type="ECO:0000313" key="13">
    <source>
        <dbReference type="Proteomes" id="UP000231632"/>
    </source>
</evidence>
<dbReference type="Proteomes" id="UP000231632">
    <property type="component" value="Unassembled WGS sequence"/>
</dbReference>
<dbReference type="EC" id="1.11.1.5" evidence="12"/>
<dbReference type="STRING" id="1921010.MMIC_P1720"/>
<name>A0A1L8CPB9_9PROT</name>
<dbReference type="AlphaFoldDB" id="A0A1L8CPB9"/>
<dbReference type="PROSITE" id="PS51257">
    <property type="entry name" value="PROKAR_LIPOPROTEIN"/>
    <property type="match status" value="1"/>
</dbReference>
<dbReference type="Gene3D" id="1.10.760.10">
    <property type="entry name" value="Cytochrome c-like domain"/>
    <property type="match status" value="2"/>
</dbReference>
<dbReference type="PROSITE" id="PS51007">
    <property type="entry name" value="CYTC"/>
    <property type="match status" value="1"/>
</dbReference>
<dbReference type="Pfam" id="PF03150">
    <property type="entry name" value="CCP_MauG"/>
    <property type="match status" value="1"/>
</dbReference>
<keyword evidence="5" id="KW-0574">Periplasm</keyword>
<evidence type="ECO:0000256" key="1">
    <source>
        <dbReference type="ARBA" id="ARBA00004418"/>
    </source>
</evidence>
<dbReference type="GO" id="GO:0046872">
    <property type="term" value="F:metal ion binding"/>
    <property type="evidence" value="ECO:0007669"/>
    <property type="project" value="UniProtKB-KW"/>
</dbReference>
<dbReference type="PANTHER" id="PTHR30600:SF7">
    <property type="entry name" value="CYTOCHROME C PEROXIDASE-RELATED"/>
    <property type="match status" value="1"/>
</dbReference>
<feature type="binding site" description="covalent" evidence="8">
    <location>
        <position position="244"/>
    </location>
    <ligand>
        <name>heme c</name>
        <dbReference type="ChEBI" id="CHEBI:61717"/>
        <label>2</label>
    </ligand>
</feature>
<dbReference type="GO" id="GO:0009055">
    <property type="term" value="F:electron transfer activity"/>
    <property type="evidence" value="ECO:0007669"/>
    <property type="project" value="InterPro"/>
</dbReference>
<dbReference type="SUPFAM" id="SSF46626">
    <property type="entry name" value="Cytochrome c"/>
    <property type="match status" value="2"/>
</dbReference>
<feature type="binding site" description="covalent" evidence="8">
    <location>
        <position position="101"/>
    </location>
    <ligand>
        <name>heme c</name>
        <dbReference type="ChEBI" id="CHEBI:61717"/>
        <label>1</label>
    </ligand>
</feature>